<organism evidence="2 3">
    <name type="scientific">Streptomyces hyaluromycini</name>
    <dbReference type="NCBI Taxonomy" id="1377993"/>
    <lineage>
        <taxon>Bacteria</taxon>
        <taxon>Bacillati</taxon>
        <taxon>Actinomycetota</taxon>
        <taxon>Actinomycetes</taxon>
        <taxon>Kitasatosporales</taxon>
        <taxon>Streptomycetaceae</taxon>
        <taxon>Streptomyces</taxon>
    </lineage>
</organism>
<accession>A0ABV1XGT7</accession>
<dbReference type="PANTHER" id="PTHR45398:SF1">
    <property type="entry name" value="ENZYME, PUTATIVE (JCVI)-RELATED"/>
    <property type="match status" value="1"/>
</dbReference>
<evidence type="ECO:0000313" key="2">
    <source>
        <dbReference type="EMBL" id="MER7188256.1"/>
    </source>
</evidence>
<dbReference type="PANTHER" id="PTHR45398">
    <property type="match status" value="1"/>
</dbReference>
<dbReference type="Proteomes" id="UP001474181">
    <property type="component" value="Unassembled WGS sequence"/>
</dbReference>
<dbReference type="SUPFAM" id="SSF52777">
    <property type="entry name" value="CoA-dependent acyltransferases"/>
    <property type="match status" value="1"/>
</dbReference>
<protein>
    <submittedName>
        <fullName evidence="2">Condensation domain-containing protein</fullName>
    </submittedName>
</protein>
<reference evidence="2 3" key="1">
    <citation type="submission" date="2024-06" db="EMBL/GenBank/DDBJ databases">
        <title>The Natural Products Discovery Center: Release of the First 8490 Sequenced Strains for Exploring Actinobacteria Biosynthetic Diversity.</title>
        <authorList>
            <person name="Kalkreuter E."/>
            <person name="Kautsar S.A."/>
            <person name="Yang D."/>
            <person name="Bader C.D."/>
            <person name="Teijaro C.N."/>
            <person name="Fluegel L."/>
            <person name="Davis C.M."/>
            <person name="Simpson J.R."/>
            <person name="Lauterbach L."/>
            <person name="Steele A.D."/>
            <person name="Gui C."/>
            <person name="Meng S."/>
            <person name="Li G."/>
            <person name="Viehrig K."/>
            <person name="Ye F."/>
            <person name="Su P."/>
            <person name="Kiefer A.F."/>
            <person name="Nichols A."/>
            <person name="Cepeda A.J."/>
            <person name="Yan W."/>
            <person name="Fan B."/>
            <person name="Jiang Y."/>
            <person name="Adhikari A."/>
            <person name="Zheng C.-J."/>
            <person name="Schuster L."/>
            <person name="Cowan T.M."/>
            <person name="Smanski M.J."/>
            <person name="Chevrette M.G."/>
            <person name="De Carvalho L.P.S."/>
            <person name="Shen B."/>
        </authorList>
    </citation>
    <scope>NUCLEOTIDE SEQUENCE [LARGE SCALE GENOMIC DNA]</scope>
    <source>
        <strain evidence="2 3">NPDC000234</strain>
    </source>
</reference>
<dbReference type="InterPro" id="IPR001242">
    <property type="entry name" value="Condensation_dom"/>
</dbReference>
<gene>
    <name evidence="2" type="ORF">ABT404_53880</name>
</gene>
<comment type="caution">
    <text evidence="2">The sequence shown here is derived from an EMBL/GenBank/DDBJ whole genome shotgun (WGS) entry which is preliminary data.</text>
</comment>
<dbReference type="EMBL" id="JBEPEK010001124">
    <property type="protein sequence ID" value="MER7188256.1"/>
    <property type="molecule type" value="Genomic_DNA"/>
</dbReference>
<dbReference type="Gene3D" id="3.30.559.30">
    <property type="entry name" value="Nonribosomal peptide synthetase, condensation domain"/>
    <property type="match status" value="1"/>
</dbReference>
<dbReference type="Pfam" id="PF00668">
    <property type="entry name" value="Condensation"/>
    <property type="match status" value="1"/>
</dbReference>
<feature type="non-terminal residue" evidence="2">
    <location>
        <position position="1"/>
    </location>
</feature>
<evidence type="ECO:0000259" key="1">
    <source>
        <dbReference type="Pfam" id="PF00668"/>
    </source>
</evidence>
<feature type="domain" description="Condensation" evidence="1">
    <location>
        <begin position="17"/>
        <end position="185"/>
    </location>
</feature>
<keyword evidence="3" id="KW-1185">Reference proteome</keyword>
<sequence>FVSFFQWCSLPCSGESGAPDVVVGTPVSGRGDAELDGLVAPLVNVLPLRFQVSAGQSFAGFLAQARARVQEAVGHRSVTPPDFAALSRRHTRVGLLGLCRTILVVDEATHNGPALPGATVRRVPVETGASKVDLCFTLLHADGEFDGTLDYLADRYSATEAERIVHAFTALLAELAGDTGRPVSSA</sequence>
<proteinExistence type="predicted"/>
<evidence type="ECO:0000313" key="3">
    <source>
        <dbReference type="Proteomes" id="UP001474181"/>
    </source>
</evidence>
<dbReference type="RefSeq" id="WP_350793153.1">
    <property type="nucleotide sequence ID" value="NZ_JBEPEK010001124.1"/>
</dbReference>
<name>A0ABV1XGT7_9ACTN</name>